<keyword evidence="5" id="KW-0732">Signal</keyword>
<dbReference type="Pfam" id="PF02321">
    <property type="entry name" value="OEP"/>
    <property type="match status" value="2"/>
</dbReference>
<comment type="subcellular location">
    <subcellularLocation>
        <location evidence="10">Cell outer membrane</location>
        <topology evidence="10">Lipid-anchor</topology>
    </subcellularLocation>
    <subcellularLocation>
        <location evidence="1">Membrane</location>
    </subcellularLocation>
</comment>
<keyword evidence="12" id="KW-1185">Reference proteome</keyword>
<sequence>MEVDVTHHVRPKWQPLALVSLAVFGVLGLNGCALHDADAQVSALQQSSAPAFAKAFAEQNEISWPTSAWWQRYQDAQLNALVEHALAQAPTIKMAAARVQQAQAMTQQVGAAELPQLGMAASASETKVSYRYQAYNPPKNWNDYGSLTLNFSYDIDFWNKNKSAVAAASSEYAAALAEQASAQLMLTTAIANAYAELARLYANLDTVTAALQVRQKTAELLTQRFDNGLENRGTVSQAQAVAKSANAEVLAVQESIMLQKHALAALLGAGPDQALTIDRPAIQLSQSFGLPANAGLGLLAHRPDVTAARWRAQAAAYQIGVAKAQFYPDVSLSAFVGIQAFGLNSLFDSGNDAGSVGPAIYLPLFSGGRLQGQLSAAEAGFDLAAASYQQTLANALQEVADVLTSTQALDGQISETQAAVDAAEEAHQIASNRYRGGLATYLEVLTAEDRLLGSKRALVNLQSRAFSLDLALVHALGGGYQSHQS</sequence>
<evidence type="ECO:0000313" key="11">
    <source>
        <dbReference type="EMBL" id="QSX34351.1"/>
    </source>
</evidence>
<keyword evidence="7 10" id="KW-0564">Palmitate</keyword>
<evidence type="ECO:0000313" key="12">
    <source>
        <dbReference type="Proteomes" id="UP000662770"/>
    </source>
</evidence>
<dbReference type="SUPFAM" id="SSF56954">
    <property type="entry name" value="Outer membrane efflux proteins (OEP)"/>
    <property type="match status" value="1"/>
</dbReference>
<accession>A0ABX7QSA6</accession>
<evidence type="ECO:0000256" key="4">
    <source>
        <dbReference type="ARBA" id="ARBA00022692"/>
    </source>
</evidence>
<dbReference type="Gene3D" id="1.20.1600.10">
    <property type="entry name" value="Outer membrane efflux proteins (OEP)"/>
    <property type="match status" value="1"/>
</dbReference>
<evidence type="ECO:0000256" key="2">
    <source>
        <dbReference type="ARBA" id="ARBA00007613"/>
    </source>
</evidence>
<evidence type="ECO:0000256" key="6">
    <source>
        <dbReference type="ARBA" id="ARBA00023136"/>
    </source>
</evidence>
<gene>
    <name evidence="11" type="ORF">JYB87_03620</name>
</gene>
<keyword evidence="3 10" id="KW-1134">Transmembrane beta strand</keyword>
<dbReference type="Proteomes" id="UP000662770">
    <property type="component" value="Chromosome"/>
</dbReference>
<dbReference type="PANTHER" id="PTHR30203">
    <property type="entry name" value="OUTER MEMBRANE CATION EFFLUX PROTEIN"/>
    <property type="match status" value="1"/>
</dbReference>
<dbReference type="EMBL" id="CP071503">
    <property type="protein sequence ID" value="QSX34351.1"/>
    <property type="molecule type" value="Genomic_DNA"/>
</dbReference>
<evidence type="ECO:0000256" key="5">
    <source>
        <dbReference type="ARBA" id="ARBA00022729"/>
    </source>
</evidence>
<keyword evidence="4 10" id="KW-0812">Transmembrane</keyword>
<dbReference type="NCBIfam" id="TIGR01845">
    <property type="entry name" value="outer_NodT"/>
    <property type="match status" value="1"/>
</dbReference>
<evidence type="ECO:0000256" key="10">
    <source>
        <dbReference type="RuleBase" id="RU362097"/>
    </source>
</evidence>
<dbReference type="PANTHER" id="PTHR30203:SF20">
    <property type="entry name" value="MULTIDRUG RESISTANCE OUTER MEMBRANE PROTEIN MDTP-RELATED"/>
    <property type="match status" value="1"/>
</dbReference>
<organism evidence="11 12">
    <name type="scientific">Shewanella avicenniae</name>
    <dbReference type="NCBI Taxonomy" id="2814294"/>
    <lineage>
        <taxon>Bacteria</taxon>
        <taxon>Pseudomonadati</taxon>
        <taxon>Pseudomonadota</taxon>
        <taxon>Gammaproteobacteria</taxon>
        <taxon>Alteromonadales</taxon>
        <taxon>Shewanellaceae</taxon>
        <taxon>Shewanella</taxon>
    </lineage>
</organism>
<evidence type="ECO:0000256" key="3">
    <source>
        <dbReference type="ARBA" id="ARBA00022452"/>
    </source>
</evidence>
<dbReference type="InterPro" id="IPR003423">
    <property type="entry name" value="OMP_efflux"/>
</dbReference>
<evidence type="ECO:0000256" key="7">
    <source>
        <dbReference type="ARBA" id="ARBA00023139"/>
    </source>
</evidence>
<keyword evidence="8 10" id="KW-0449">Lipoprotein</keyword>
<comment type="function">
    <text evidence="9">Could be involved in resistance to puromycin, acriflavine and tetraphenylarsonium chloride.</text>
</comment>
<evidence type="ECO:0000256" key="1">
    <source>
        <dbReference type="ARBA" id="ARBA00004370"/>
    </source>
</evidence>
<protein>
    <submittedName>
        <fullName evidence="11">Efflux transporter outer membrane subunit</fullName>
    </submittedName>
</protein>
<dbReference type="InterPro" id="IPR010131">
    <property type="entry name" value="MdtP/NodT-like"/>
</dbReference>
<comment type="similarity">
    <text evidence="2 10">Belongs to the outer membrane factor (OMF) (TC 1.B.17) family.</text>
</comment>
<dbReference type="Gene3D" id="2.20.200.10">
    <property type="entry name" value="Outer membrane efflux proteins (OEP)"/>
    <property type="match status" value="1"/>
</dbReference>
<proteinExistence type="inferred from homology"/>
<keyword evidence="6 10" id="KW-0472">Membrane</keyword>
<reference evidence="11 12" key="1">
    <citation type="submission" date="2021-03" db="EMBL/GenBank/DDBJ databases">
        <title>Novel species identification of genus Shewanella.</title>
        <authorList>
            <person name="Liu G."/>
            <person name="Zhang Q."/>
        </authorList>
    </citation>
    <scope>NUCLEOTIDE SEQUENCE [LARGE SCALE GENOMIC DNA]</scope>
    <source>
        <strain evidence="11 12">FJAT-51800</strain>
    </source>
</reference>
<evidence type="ECO:0000256" key="9">
    <source>
        <dbReference type="ARBA" id="ARBA00037313"/>
    </source>
</evidence>
<name>A0ABX7QSA6_9GAMM</name>
<evidence type="ECO:0000256" key="8">
    <source>
        <dbReference type="ARBA" id="ARBA00023288"/>
    </source>
</evidence>